<dbReference type="PANTHER" id="PTHR47938">
    <property type="entry name" value="RESPIRATORY COMPLEX I CHAPERONE (CIA84), PUTATIVE (AFU_ORTHOLOGUE AFUA_2G06020)-RELATED"/>
    <property type="match status" value="1"/>
</dbReference>
<dbReference type="GO" id="GO:0003729">
    <property type="term" value="F:mRNA binding"/>
    <property type="evidence" value="ECO:0007669"/>
    <property type="project" value="TreeGrafter"/>
</dbReference>
<dbReference type="Proteomes" id="UP000193642">
    <property type="component" value="Unassembled WGS sequence"/>
</dbReference>
<feature type="compositionally biased region" description="Basic and acidic residues" evidence="2">
    <location>
        <begin position="47"/>
        <end position="60"/>
    </location>
</feature>
<dbReference type="PROSITE" id="PS51375">
    <property type="entry name" value="PPR"/>
    <property type="match status" value="1"/>
</dbReference>
<organism evidence="3 4">
    <name type="scientific">Rhizoclosmatium globosum</name>
    <dbReference type="NCBI Taxonomy" id="329046"/>
    <lineage>
        <taxon>Eukaryota</taxon>
        <taxon>Fungi</taxon>
        <taxon>Fungi incertae sedis</taxon>
        <taxon>Chytridiomycota</taxon>
        <taxon>Chytridiomycota incertae sedis</taxon>
        <taxon>Chytridiomycetes</taxon>
        <taxon>Chytridiales</taxon>
        <taxon>Chytriomycetaceae</taxon>
        <taxon>Rhizoclosmatium</taxon>
    </lineage>
</organism>
<evidence type="ECO:0000256" key="2">
    <source>
        <dbReference type="SAM" id="MobiDB-lite"/>
    </source>
</evidence>
<accession>A0A1Y2BFK4</accession>
<dbReference type="NCBIfam" id="TIGR00756">
    <property type="entry name" value="PPR"/>
    <property type="match status" value="1"/>
</dbReference>
<dbReference type="PANTHER" id="PTHR47938:SF35">
    <property type="entry name" value="PENTATRICOPEPTIDE REPEAT-CONTAINING PROTEIN 4, MITOCHONDRIAL-RELATED"/>
    <property type="match status" value="1"/>
</dbReference>
<evidence type="ECO:0008006" key="5">
    <source>
        <dbReference type="Google" id="ProtNLM"/>
    </source>
</evidence>
<dbReference type="STRING" id="329046.A0A1Y2BFK4"/>
<feature type="region of interest" description="Disordered" evidence="2">
    <location>
        <begin position="22"/>
        <end position="66"/>
    </location>
</feature>
<feature type="repeat" description="PPR" evidence="1">
    <location>
        <begin position="117"/>
        <end position="151"/>
    </location>
</feature>
<evidence type="ECO:0000256" key="1">
    <source>
        <dbReference type="PROSITE-ProRule" id="PRU00708"/>
    </source>
</evidence>
<dbReference type="Gene3D" id="1.25.40.10">
    <property type="entry name" value="Tetratricopeptide repeat domain"/>
    <property type="match status" value="1"/>
</dbReference>
<dbReference type="EMBL" id="MCGO01000067">
    <property type="protein sequence ID" value="ORY33589.1"/>
    <property type="molecule type" value="Genomic_DNA"/>
</dbReference>
<dbReference type="OrthoDB" id="185373at2759"/>
<proteinExistence type="predicted"/>
<dbReference type="InterPro" id="IPR011990">
    <property type="entry name" value="TPR-like_helical_dom_sf"/>
</dbReference>
<protein>
    <recommendedName>
        <fullName evidence="5">Pentacotripeptide-repeat region of PRORP domain-containing protein</fullName>
    </recommendedName>
</protein>
<sequence>MSFIAHQLRQYSRKAAIGKLVQQRLQAAATGSPLEPERPPPPPKPVQDPKQDPKPERPTSEPKAPILVAPESAALGQNRIEWFSDPHLLAKRVSSLVESKQLWYATDLIRRHKGAANSVVYGQWVNSLAKTNQKEAALKAFEEMKENGKIPTPQTYTIIFGILMKDIAKASDKEQVRETFEKVLDLWRELQESGSATIVHANAVLMACVSAASSGGAEVGMLLYKNLLANRDAVEKAGKKSNNLLIPDVVTYTTAFRLAAASNNNPMDVLEKDFISSKLAPDSPMVTSLLTYFFNSREKLDAHNFRVFAAAAFNLPQLVLQTKNARKQISRISVPISELLTKHQKSLQLETRTLDLIFRFLVRTRGYTIGVDILDQLEKSGQLKSLIDTGLARTSVKLYCGAREYSKAVHFVEHRIPKLFLDNEAPIKLKQELVSSIAVKALSTKTQDQTEWTKTILEICAQLPPSPVLPRVLSDEAIYSNTITNCLLALSNMPSQDTSYTILAARIAAAYAPASLKELKKSNPWAHREILSAAIPALEQGMAVITEYSKKPIHSKADLSKRGADVADADLFRIEKATESSVSKEEFSRWERLRRELESL</sequence>
<dbReference type="AlphaFoldDB" id="A0A1Y2BFK4"/>
<comment type="caution">
    <text evidence="3">The sequence shown here is derived from an EMBL/GenBank/DDBJ whole genome shotgun (WGS) entry which is preliminary data.</text>
</comment>
<dbReference type="InterPro" id="IPR002885">
    <property type="entry name" value="PPR_rpt"/>
</dbReference>
<evidence type="ECO:0000313" key="3">
    <source>
        <dbReference type="EMBL" id="ORY33589.1"/>
    </source>
</evidence>
<keyword evidence="4" id="KW-1185">Reference proteome</keyword>
<name>A0A1Y2BFK4_9FUNG</name>
<dbReference type="Pfam" id="PF13041">
    <property type="entry name" value="PPR_2"/>
    <property type="match status" value="1"/>
</dbReference>
<evidence type="ECO:0000313" key="4">
    <source>
        <dbReference type="Proteomes" id="UP000193642"/>
    </source>
</evidence>
<gene>
    <name evidence="3" type="ORF">BCR33DRAFT_791389</name>
</gene>
<reference evidence="3 4" key="1">
    <citation type="submission" date="2016-07" db="EMBL/GenBank/DDBJ databases">
        <title>Pervasive Adenine N6-methylation of Active Genes in Fungi.</title>
        <authorList>
            <consortium name="DOE Joint Genome Institute"/>
            <person name="Mondo S.J."/>
            <person name="Dannebaum R.O."/>
            <person name="Kuo R.C."/>
            <person name="Labutti K."/>
            <person name="Haridas S."/>
            <person name="Kuo A."/>
            <person name="Salamov A."/>
            <person name="Ahrendt S.R."/>
            <person name="Lipzen A."/>
            <person name="Sullivan W."/>
            <person name="Andreopoulos W.B."/>
            <person name="Clum A."/>
            <person name="Lindquist E."/>
            <person name="Daum C."/>
            <person name="Ramamoorthy G.K."/>
            <person name="Gryganskyi A."/>
            <person name="Culley D."/>
            <person name="Magnuson J.K."/>
            <person name="James T.Y."/>
            <person name="O'Malley M.A."/>
            <person name="Stajich J.E."/>
            <person name="Spatafora J.W."/>
            <person name="Visel A."/>
            <person name="Grigoriev I.V."/>
        </authorList>
    </citation>
    <scope>NUCLEOTIDE SEQUENCE [LARGE SCALE GENOMIC DNA]</scope>
    <source>
        <strain evidence="3 4">JEL800</strain>
    </source>
</reference>